<feature type="domain" description="ABC transmembrane type-1" evidence="9">
    <location>
        <begin position="103"/>
        <end position="314"/>
    </location>
</feature>
<evidence type="ECO:0000256" key="3">
    <source>
        <dbReference type="ARBA" id="ARBA00022475"/>
    </source>
</evidence>
<dbReference type="PROSITE" id="PS50928">
    <property type="entry name" value="ABC_TM1"/>
    <property type="match status" value="1"/>
</dbReference>
<feature type="transmembrane region" description="Helical" evidence="7">
    <location>
        <begin position="141"/>
        <end position="161"/>
    </location>
</feature>
<feature type="transmembrane region" description="Helical" evidence="7">
    <location>
        <begin position="39"/>
        <end position="61"/>
    </location>
</feature>
<dbReference type="PANTHER" id="PTHR30193">
    <property type="entry name" value="ABC TRANSPORTER PERMEASE PROTEIN"/>
    <property type="match status" value="1"/>
</dbReference>
<feature type="compositionally biased region" description="Polar residues" evidence="8">
    <location>
        <begin position="1"/>
        <end position="15"/>
    </location>
</feature>
<name>A0A4V1QX05_9MICO</name>
<evidence type="ECO:0000313" key="10">
    <source>
        <dbReference type="EMBL" id="RXZ67976.1"/>
    </source>
</evidence>
<keyword evidence="5 7" id="KW-1133">Transmembrane helix</keyword>
<feature type="transmembrane region" description="Helical" evidence="7">
    <location>
        <begin position="188"/>
        <end position="211"/>
    </location>
</feature>
<evidence type="ECO:0000256" key="7">
    <source>
        <dbReference type="RuleBase" id="RU363032"/>
    </source>
</evidence>
<dbReference type="Proteomes" id="UP000293865">
    <property type="component" value="Unassembled WGS sequence"/>
</dbReference>
<evidence type="ECO:0000256" key="5">
    <source>
        <dbReference type="ARBA" id="ARBA00022989"/>
    </source>
</evidence>
<evidence type="ECO:0000313" key="11">
    <source>
        <dbReference type="Proteomes" id="UP000293865"/>
    </source>
</evidence>
<evidence type="ECO:0000256" key="6">
    <source>
        <dbReference type="ARBA" id="ARBA00023136"/>
    </source>
</evidence>
<accession>A0A4V1QX05</accession>
<feature type="transmembrane region" description="Helical" evidence="7">
    <location>
        <begin position="290"/>
        <end position="313"/>
    </location>
</feature>
<keyword evidence="3" id="KW-1003">Cell membrane</keyword>
<gene>
    <name evidence="10" type="ORF">ESP51_15535</name>
</gene>
<dbReference type="InterPro" id="IPR051393">
    <property type="entry name" value="ABC_transporter_permease"/>
</dbReference>
<evidence type="ECO:0000256" key="1">
    <source>
        <dbReference type="ARBA" id="ARBA00004651"/>
    </source>
</evidence>
<dbReference type="CDD" id="cd06261">
    <property type="entry name" value="TM_PBP2"/>
    <property type="match status" value="1"/>
</dbReference>
<dbReference type="InterPro" id="IPR000515">
    <property type="entry name" value="MetI-like"/>
</dbReference>
<evidence type="ECO:0000256" key="2">
    <source>
        <dbReference type="ARBA" id="ARBA00022448"/>
    </source>
</evidence>
<comment type="caution">
    <text evidence="10">The sequence shown here is derived from an EMBL/GenBank/DDBJ whole genome shotgun (WGS) entry which is preliminary data.</text>
</comment>
<dbReference type="OrthoDB" id="145927at2"/>
<dbReference type="PANTHER" id="PTHR30193:SF37">
    <property type="entry name" value="INNER MEMBRANE ABC TRANSPORTER PERMEASE PROTEIN YCJO"/>
    <property type="match status" value="1"/>
</dbReference>
<comment type="similarity">
    <text evidence="7">Belongs to the binding-protein-dependent transport system permease family.</text>
</comment>
<protein>
    <submittedName>
        <fullName evidence="10">Sugar ABC transporter permease</fullName>
    </submittedName>
</protein>
<feature type="transmembrane region" description="Helical" evidence="7">
    <location>
        <begin position="107"/>
        <end position="129"/>
    </location>
</feature>
<keyword evidence="11" id="KW-1185">Reference proteome</keyword>
<dbReference type="EMBL" id="SDPN01000035">
    <property type="protein sequence ID" value="RXZ67976.1"/>
    <property type="molecule type" value="Genomic_DNA"/>
</dbReference>
<dbReference type="AlphaFoldDB" id="A0A4V1QX05"/>
<reference evidence="10 11" key="1">
    <citation type="submission" date="2019-01" db="EMBL/GenBank/DDBJ databases">
        <title>Agromyces.</title>
        <authorList>
            <person name="Li J."/>
        </authorList>
    </citation>
    <scope>NUCLEOTIDE SEQUENCE [LARGE SCALE GENOMIC DNA]</scope>
    <source>
        <strain evidence="10 11">DSM 15934</strain>
    </source>
</reference>
<comment type="subcellular location">
    <subcellularLocation>
        <location evidence="1 7">Cell membrane</location>
        <topology evidence="1 7">Multi-pass membrane protein</topology>
    </subcellularLocation>
</comment>
<dbReference type="Pfam" id="PF00528">
    <property type="entry name" value="BPD_transp_1"/>
    <property type="match status" value="1"/>
</dbReference>
<dbReference type="GO" id="GO:0055085">
    <property type="term" value="P:transmembrane transport"/>
    <property type="evidence" value="ECO:0007669"/>
    <property type="project" value="InterPro"/>
</dbReference>
<feature type="compositionally biased region" description="Basic residues" evidence="8">
    <location>
        <begin position="16"/>
        <end position="30"/>
    </location>
</feature>
<dbReference type="InterPro" id="IPR035906">
    <property type="entry name" value="MetI-like_sf"/>
</dbReference>
<evidence type="ECO:0000259" key="9">
    <source>
        <dbReference type="PROSITE" id="PS50928"/>
    </source>
</evidence>
<feature type="region of interest" description="Disordered" evidence="8">
    <location>
        <begin position="1"/>
        <end position="30"/>
    </location>
</feature>
<keyword evidence="6 7" id="KW-0472">Membrane</keyword>
<dbReference type="Gene3D" id="1.10.3720.10">
    <property type="entry name" value="MetI-like"/>
    <property type="match status" value="1"/>
</dbReference>
<proteinExistence type="inferred from homology"/>
<keyword evidence="4 7" id="KW-0812">Transmembrane</keyword>
<dbReference type="SUPFAM" id="SSF161098">
    <property type="entry name" value="MetI-like"/>
    <property type="match status" value="1"/>
</dbReference>
<feature type="transmembrane region" description="Helical" evidence="7">
    <location>
        <begin position="242"/>
        <end position="261"/>
    </location>
</feature>
<evidence type="ECO:0000256" key="8">
    <source>
        <dbReference type="SAM" id="MobiDB-lite"/>
    </source>
</evidence>
<sequence length="322" mass="35749">MTTLIAPSEAGTSSPPRKRDRAHSRSPRRRDRARARRTLIAWLFCSPFLFFFLLFGLWPVLASLLMSFTDITSRDLRTPFNVGFVGLENYLALFSDDTFVRSVLNTLYFVVVGIPLTMIVSLTIAVALNSGIKRLKAVFRVGYFAPVVTSIIAIAVVWRYMYQDDGLFNAALAVIGIDGPDWLNDPAWAMPALIIMAVWRNFGIPMVIFLAGLQAIPAELHEAASVDGAGKWRSFRSITLPLLRPTTLVVAVLLSIAYLQFFEEPFVMTGGGPLDSTTSIGYYAYEQFGFGLYGIASAASYVLVLVIALLSFLQFRLFRSRS</sequence>
<evidence type="ECO:0000256" key="4">
    <source>
        <dbReference type="ARBA" id="ARBA00022692"/>
    </source>
</evidence>
<keyword evidence="2 7" id="KW-0813">Transport</keyword>
<dbReference type="GO" id="GO:0005886">
    <property type="term" value="C:plasma membrane"/>
    <property type="evidence" value="ECO:0007669"/>
    <property type="project" value="UniProtKB-SubCell"/>
</dbReference>
<organism evidence="10 11">
    <name type="scientific">Agromyces albus</name>
    <dbReference type="NCBI Taxonomy" id="205332"/>
    <lineage>
        <taxon>Bacteria</taxon>
        <taxon>Bacillati</taxon>
        <taxon>Actinomycetota</taxon>
        <taxon>Actinomycetes</taxon>
        <taxon>Micrococcales</taxon>
        <taxon>Microbacteriaceae</taxon>
        <taxon>Agromyces</taxon>
    </lineage>
</organism>